<accession>A0A1G2GYX9</accession>
<dbReference type="EMBL" id="MHNZ01000033">
    <property type="protein sequence ID" value="OGZ55424.1"/>
    <property type="molecule type" value="Genomic_DNA"/>
</dbReference>
<gene>
    <name evidence="1" type="ORF">A3J04_03380</name>
</gene>
<comment type="caution">
    <text evidence="1">The sequence shown here is derived from an EMBL/GenBank/DDBJ whole genome shotgun (WGS) entry which is preliminary data.</text>
</comment>
<dbReference type="Proteomes" id="UP000177954">
    <property type="component" value="Unassembled WGS sequence"/>
</dbReference>
<dbReference type="STRING" id="1802129.A3J04_03380"/>
<organism evidence="1 2">
    <name type="scientific">Candidatus Ryanbacteria bacterium RIFCSPLOWO2_02_FULL_47_14</name>
    <dbReference type="NCBI Taxonomy" id="1802129"/>
    <lineage>
        <taxon>Bacteria</taxon>
        <taxon>Candidatus Ryaniibacteriota</taxon>
    </lineage>
</organism>
<evidence type="ECO:0000313" key="1">
    <source>
        <dbReference type="EMBL" id="OGZ55424.1"/>
    </source>
</evidence>
<name>A0A1G2GYX9_9BACT</name>
<sequence>MIGGQILYDPVTGFRTSTLEDFDNPYGLFADSLRTDAASVLYFGSRPWARVLVIGGITPLHRTMPDAPTLSSVMRKELESTGVPSSKIEEIPMPEAGGTFNQLVRLRDWRESVVDEDEIIVLASWWQMPRILAMVMFPEPLVALVSGWPPVRFACAEDVLIENEPLRWWAAIARAYRRPEMQECLRKEYNGARMLSTGEYKFPTRFPQR</sequence>
<evidence type="ECO:0008006" key="3">
    <source>
        <dbReference type="Google" id="ProtNLM"/>
    </source>
</evidence>
<reference evidence="1 2" key="1">
    <citation type="journal article" date="2016" name="Nat. Commun.">
        <title>Thousands of microbial genomes shed light on interconnected biogeochemical processes in an aquifer system.</title>
        <authorList>
            <person name="Anantharaman K."/>
            <person name="Brown C.T."/>
            <person name="Hug L.A."/>
            <person name="Sharon I."/>
            <person name="Castelle C.J."/>
            <person name="Probst A.J."/>
            <person name="Thomas B.C."/>
            <person name="Singh A."/>
            <person name="Wilkins M.J."/>
            <person name="Karaoz U."/>
            <person name="Brodie E.L."/>
            <person name="Williams K.H."/>
            <person name="Hubbard S.S."/>
            <person name="Banfield J.F."/>
        </authorList>
    </citation>
    <scope>NUCLEOTIDE SEQUENCE [LARGE SCALE GENOMIC DNA]</scope>
</reference>
<proteinExistence type="predicted"/>
<dbReference type="AlphaFoldDB" id="A0A1G2GYX9"/>
<protein>
    <recommendedName>
        <fullName evidence="3">DUF218 domain-containing protein</fullName>
    </recommendedName>
</protein>
<evidence type="ECO:0000313" key="2">
    <source>
        <dbReference type="Proteomes" id="UP000177954"/>
    </source>
</evidence>